<reference evidence="1" key="1">
    <citation type="submission" date="2019-12" db="EMBL/GenBank/DDBJ databases">
        <authorList>
            <person name="Cremers G."/>
        </authorList>
    </citation>
    <scope>NUCLEOTIDE SEQUENCE</scope>
    <source>
        <strain evidence="1">Mbul1</strain>
    </source>
</reference>
<proteinExistence type="predicted"/>
<evidence type="ECO:0000313" key="1">
    <source>
        <dbReference type="EMBL" id="CAA2099992.1"/>
    </source>
</evidence>
<accession>A0A679IT97</accession>
<dbReference type="AlphaFoldDB" id="A0A679IT97"/>
<sequence>MSQTPDRPNVDHALARLDTVLTRLEASVAHRLEAEREPGDLETELAIMAEDRARLAAELDAASARLATVEATTSDVGHRLGRAIEAVEGVLARPRTAR</sequence>
<organism evidence="1">
    <name type="scientific">Methylobacterium bullatum</name>
    <dbReference type="NCBI Taxonomy" id="570505"/>
    <lineage>
        <taxon>Bacteria</taxon>
        <taxon>Pseudomonadati</taxon>
        <taxon>Pseudomonadota</taxon>
        <taxon>Alphaproteobacteria</taxon>
        <taxon>Hyphomicrobiales</taxon>
        <taxon>Methylobacteriaceae</taxon>
        <taxon>Methylobacterium</taxon>
    </lineage>
</organism>
<gene>
    <name evidence="1" type="ORF">MBUL_00446</name>
</gene>
<evidence type="ECO:0008006" key="2">
    <source>
        <dbReference type="Google" id="ProtNLM"/>
    </source>
</evidence>
<dbReference type="Pfam" id="PF13747">
    <property type="entry name" value="DUF4164"/>
    <property type="match status" value="1"/>
</dbReference>
<dbReference type="InterPro" id="IPR025310">
    <property type="entry name" value="DUF4164"/>
</dbReference>
<dbReference type="EMBL" id="LR743504">
    <property type="protein sequence ID" value="CAA2099992.1"/>
    <property type="molecule type" value="Genomic_DNA"/>
</dbReference>
<protein>
    <recommendedName>
        <fullName evidence="2">DUF4164 domain-containing protein</fullName>
    </recommendedName>
</protein>
<name>A0A679IT97_9HYPH</name>